<keyword evidence="3 6" id="KW-0812">Transmembrane</keyword>
<feature type="transmembrane region" description="Helical" evidence="6">
    <location>
        <begin position="31"/>
        <end position="49"/>
    </location>
</feature>
<evidence type="ECO:0000256" key="1">
    <source>
        <dbReference type="ARBA" id="ARBA00004141"/>
    </source>
</evidence>
<sequence length="344" mass="37283">MSSSRTQQVKWFFLFVSAIVLYVYWQIISPFALVLITAGVTAIVFAPVDRRLRKIVKSRRLSALLMLLLILVIIIGPLFGIAILMVQQATEVVNMSFSSGGLVQSLNGSFESMLSYLPVVVQDEIRSIDLIAIGTSAASWAVEHIGAILSGTAGLIFQMFIFFMALFYFFVDREKIYEFALELSPFKDSLDKNILSRISNTVRGVVFGKIVIAIVQAIIAAIGMTIFGVPGAILWASLVVIAAQVPILGTAIVMIPAVGYLLLIGDTWSALGLFIWSVLAVSSIDNILSPIIVGAKVHMNQLLILISILGGLELFGPIGFIIGPTVLACVMVVVELYKNGIVNE</sequence>
<dbReference type="InterPro" id="IPR002549">
    <property type="entry name" value="AI-2E-like"/>
</dbReference>
<evidence type="ECO:0000313" key="7">
    <source>
        <dbReference type="EMBL" id="KKR99970.1"/>
    </source>
</evidence>
<comment type="caution">
    <text evidence="7">The sequence shown here is derived from an EMBL/GenBank/DDBJ whole genome shotgun (WGS) entry which is preliminary data.</text>
</comment>
<dbReference type="Proteomes" id="UP000033930">
    <property type="component" value="Unassembled WGS sequence"/>
</dbReference>
<comment type="subcellular location">
    <subcellularLocation>
        <location evidence="1">Membrane</location>
        <topology evidence="1">Multi-pass membrane protein</topology>
    </subcellularLocation>
</comment>
<evidence type="ECO:0000256" key="3">
    <source>
        <dbReference type="ARBA" id="ARBA00022692"/>
    </source>
</evidence>
<dbReference type="EMBL" id="LCAW01000001">
    <property type="protein sequence ID" value="KKR99970.1"/>
    <property type="molecule type" value="Genomic_DNA"/>
</dbReference>
<feature type="transmembrane region" description="Helical" evidence="6">
    <location>
        <begin position="145"/>
        <end position="171"/>
    </location>
</feature>
<evidence type="ECO:0008006" key="9">
    <source>
        <dbReference type="Google" id="ProtNLM"/>
    </source>
</evidence>
<dbReference type="AlphaFoldDB" id="A0A0G0XSN3"/>
<proteinExistence type="inferred from homology"/>
<feature type="transmembrane region" description="Helical" evidence="6">
    <location>
        <begin position="233"/>
        <end position="263"/>
    </location>
</feature>
<dbReference type="GO" id="GO:0016020">
    <property type="term" value="C:membrane"/>
    <property type="evidence" value="ECO:0007669"/>
    <property type="project" value="UniProtKB-SubCell"/>
</dbReference>
<evidence type="ECO:0000313" key="8">
    <source>
        <dbReference type="Proteomes" id="UP000033930"/>
    </source>
</evidence>
<gene>
    <name evidence="7" type="ORF">UU50_C0001G0028</name>
</gene>
<keyword evidence="4 6" id="KW-1133">Transmembrane helix</keyword>
<dbReference type="Pfam" id="PF01594">
    <property type="entry name" value="AI-2E_transport"/>
    <property type="match status" value="1"/>
</dbReference>
<reference evidence="7 8" key="1">
    <citation type="journal article" date="2015" name="Nature">
        <title>rRNA introns, odd ribosomes, and small enigmatic genomes across a large radiation of phyla.</title>
        <authorList>
            <person name="Brown C.T."/>
            <person name="Hug L.A."/>
            <person name="Thomas B.C."/>
            <person name="Sharon I."/>
            <person name="Castelle C.J."/>
            <person name="Singh A."/>
            <person name="Wilkins M.J."/>
            <person name="Williams K.H."/>
            <person name="Banfield J.F."/>
        </authorList>
    </citation>
    <scope>NUCLEOTIDE SEQUENCE [LARGE SCALE GENOMIC DNA]</scope>
</reference>
<feature type="transmembrane region" description="Helical" evidence="6">
    <location>
        <begin position="270"/>
        <end position="294"/>
    </location>
</feature>
<dbReference type="PANTHER" id="PTHR21716:SF4">
    <property type="entry name" value="TRANSMEMBRANE PROTEIN 245"/>
    <property type="match status" value="1"/>
</dbReference>
<name>A0A0G0XSN3_9BACT</name>
<protein>
    <recommendedName>
        <fullName evidence="9">Permease</fullName>
    </recommendedName>
</protein>
<evidence type="ECO:0000256" key="2">
    <source>
        <dbReference type="ARBA" id="ARBA00009773"/>
    </source>
</evidence>
<accession>A0A0G0XSN3</accession>
<feature type="transmembrane region" description="Helical" evidence="6">
    <location>
        <begin position="314"/>
        <end position="337"/>
    </location>
</feature>
<dbReference type="PANTHER" id="PTHR21716">
    <property type="entry name" value="TRANSMEMBRANE PROTEIN"/>
    <property type="match status" value="1"/>
</dbReference>
<comment type="similarity">
    <text evidence="2">Belongs to the autoinducer-2 exporter (AI-2E) (TC 2.A.86) family.</text>
</comment>
<feature type="transmembrane region" description="Helical" evidence="6">
    <location>
        <begin position="206"/>
        <end position="227"/>
    </location>
</feature>
<organism evidence="7 8">
    <name type="scientific">Candidatus Uhrbacteria bacterium GW2011_GWC1_41_20</name>
    <dbReference type="NCBI Taxonomy" id="1618983"/>
    <lineage>
        <taxon>Bacteria</taxon>
        <taxon>Candidatus Uhriibacteriota</taxon>
    </lineage>
</organism>
<evidence type="ECO:0000256" key="4">
    <source>
        <dbReference type="ARBA" id="ARBA00022989"/>
    </source>
</evidence>
<feature type="transmembrane region" description="Helical" evidence="6">
    <location>
        <begin position="61"/>
        <end position="86"/>
    </location>
</feature>
<keyword evidence="5 6" id="KW-0472">Membrane</keyword>
<feature type="transmembrane region" description="Helical" evidence="6">
    <location>
        <begin position="9"/>
        <end position="25"/>
    </location>
</feature>
<evidence type="ECO:0000256" key="6">
    <source>
        <dbReference type="SAM" id="Phobius"/>
    </source>
</evidence>
<evidence type="ECO:0000256" key="5">
    <source>
        <dbReference type="ARBA" id="ARBA00023136"/>
    </source>
</evidence>